<evidence type="ECO:0000313" key="2">
    <source>
        <dbReference type="EMBL" id="KAK7754337.1"/>
    </source>
</evidence>
<dbReference type="Proteomes" id="UP001320420">
    <property type="component" value="Unassembled WGS sequence"/>
</dbReference>
<evidence type="ECO:0000256" key="1">
    <source>
        <dbReference type="SAM" id="MobiDB-lite"/>
    </source>
</evidence>
<dbReference type="AlphaFoldDB" id="A0AAN9YTS4"/>
<proteinExistence type="predicted"/>
<dbReference type="EMBL" id="JAKJXP020000021">
    <property type="protein sequence ID" value="KAK7754337.1"/>
    <property type="molecule type" value="Genomic_DNA"/>
</dbReference>
<feature type="compositionally biased region" description="Low complexity" evidence="1">
    <location>
        <begin position="36"/>
        <end position="46"/>
    </location>
</feature>
<reference evidence="2 3" key="1">
    <citation type="submission" date="2024-02" db="EMBL/GenBank/DDBJ databases">
        <title>De novo assembly and annotation of 12 fungi associated with fruit tree decline syndrome in Ontario, Canada.</title>
        <authorList>
            <person name="Sulman M."/>
            <person name="Ellouze W."/>
            <person name="Ilyukhin E."/>
        </authorList>
    </citation>
    <scope>NUCLEOTIDE SEQUENCE [LARGE SCALE GENOMIC DNA]</scope>
    <source>
        <strain evidence="2 3">M11/M66-122</strain>
    </source>
</reference>
<accession>A0AAN9YTS4</accession>
<feature type="region of interest" description="Disordered" evidence="1">
    <location>
        <begin position="36"/>
        <end position="59"/>
    </location>
</feature>
<protein>
    <submittedName>
        <fullName evidence="2">Uncharacterized protein</fullName>
    </submittedName>
</protein>
<name>A0AAN9YTS4_9PEZI</name>
<sequence length="59" mass="6327">MSYRLMDSGGMPPIANPFWHPMPRFAAGRHYPPRSVRAVAADAGNADGSGNGGRENNSR</sequence>
<keyword evidence="3" id="KW-1185">Reference proteome</keyword>
<evidence type="ECO:0000313" key="3">
    <source>
        <dbReference type="Proteomes" id="UP001320420"/>
    </source>
</evidence>
<organism evidence="2 3">
    <name type="scientific">Diatrype stigma</name>
    <dbReference type="NCBI Taxonomy" id="117547"/>
    <lineage>
        <taxon>Eukaryota</taxon>
        <taxon>Fungi</taxon>
        <taxon>Dikarya</taxon>
        <taxon>Ascomycota</taxon>
        <taxon>Pezizomycotina</taxon>
        <taxon>Sordariomycetes</taxon>
        <taxon>Xylariomycetidae</taxon>
        <taxon>Xylariales</taxon>
        <taxon>Diatrypaceae</taxon>
        <taxon>Diatrype</taxon>
    </lineage>
</organism>
<comment type="caution">
    <text evidence="2">The sequence shown here is derived from an EMBL/GenBank/DDBJ whole genome shotgun (WGS) entry which is preliminary data.</text>
</comment>
<gene>
    <name evidence="2" type="ORF">SLS62_003630</name>
</gene>